<dbReference type="EMBL" id="CAXLJM020000019">
    <property type="protein sequence ID" value="CAL8085657.1"/>
    <property type="molecule type" value="Genomic_DNA"/>
</dbReference>
<protein>
    <recommendedName>
        <fullName evidence="6">Receptor expression-enhancing protein</fullName>
    </recommendedName>
</protein>
<comment type="caution">
    <text evidence="7">The sequence shown here is derived from an EMBL/GenBank/DDBJ whole genome shotgun (WGS) entry which is preliminary data.</text>
</comment>
<feature type="transmembrane region" description="Helical" evidence="6">
    <location>
        <begin position="98"/>
        <end position="122"/>
    </location>
</feature>
<comment type="subcellular location">
    <subcellularLocation>
        <location evidence="1 6">Membrane</location>
        <topology evidence="1 6">Multi-pass membrane protein</topology>
    </subcellularLocation>
</comment>
<keyword evidence="3 6" id="KW-0812">Transmembrane</keyword>
<evidence type="ECO:0000256" key="5">
    <source>
        <dbReference type="ARBA" id="ARBA00023136"/>
    </source>
</evidence>
<sequence length="166" mass="18888">MYQDYSELGKAVQNWEGADIKVKYGVGILLALWLVFGYWAQLLCNAIGFIYPAYASIKAIESTTGTDDTQWLMYWVVFAGFSIIEFFSDILLNWIPVYWLAKCVFLIWCFLPVAGNGTNVIYNRIVRPLFQKYEAQVDELIKKLLNALTKMANSAAAVDSSNNKKK</sequence>
<keyword evidence="4 6" id="KW-1133">Transmembrane helix</keyword>
<evidence type="ECO:0000256" key="4">
    <source>
        <dbReference type="ARBA" id="ARBA00022989"/>
    </source>
</evidence>
<evidence type="ECO:0000256" key="1">
    <source>
        <dbReference type="ARBA" id="ARBA00004141"/>
    </source>
</evidence>
<dbReference type="InterPro" id="IPR004345">
    <property type="entry name" value="TB2_DP1_HVA22"/>
</dbReference>
<organism evidence="7 8">
    <name type="scientific">Orchesella dallaii</name>
    <dbReference type="NCBI Taxonomy" id="48710"/>
    <lineage>
        <taxon>Eukaryota</taxon>
        <taxon>Metazoa</taxon>
        <taxon>Ecdysozoa</taxon>
        <taxon>Arthropoda</taxon>
        <taxon>Hexapoda</taxon>
        <taxon>Collembola</taxon>
        <taxon>Entomobryomorpha</taxon>
        <taxon>Entomobryoidea</taxon>
        <taxon>Orchesellidae</taxon>
        <taxon>Orchesellinae</taxon>
        <taxon>Orchesella</taxon>
    </lineage>
</organism>
<keyword evidence="5 6" id="KW-0472">Membrane</keyword>
<evidence type="ECO:0000313" key="7">
    <source>
        <dbReference type="EMBL" id="CAL8085657.1"/>
    </source>
</evidence>
<name>A0ABP1Q4Y1_9HEXA</name>
<feature type="transmembrane region" description="Helical" evidence="6">
    <location>
        <begin position="24"/>
        <end position="51"/>
    </location>
</feature>
<evidence type="ECO:0000256" key="2">
    <source>
        <dbReference type="ARBA" id="ARBA00008573"/>
    </source>
</evidence>
<keyword evidence="8" id="KW-1185">Reference proteome</keyword>
<evidence type="ECO:0000313" key="8">
    <source>
        <dbReference type="Proteomes" id="UP001642540"/>
    </source>
</evidence>
<reference evidence="7 8" key="1">
    <citation type="submission" date="2024-08" db="EMBL/GenBank/DDBJ databases">
        <authorList>
            <person name="Cucini C."/>
            <person name="Frati F."/>
        </authorList>
    </citation>
    <scope>NUCLEOTIDE SEQUENCE [LARGE SCALE GENOMIC DNA]</scope>
</reference>
<proteinExistence type="inferred from homology"/>
<gene>
    <name evidence="7" type="ORF">ODALV1_LOCUS6185</name>
</gene>
<evidence type="ECO:0000256" key="6">
    <source>
        <dbReference type="RuleBase" id="RU362006"/>
    </source>
</evidence>
<dbReference type="PANTHER" id="PTHR12300">
    <property type="entry name" value="HVA22-LIKE PROTEINS"/>
    <property type="match status" value="1"/>
</dbReference>
<feature type="transmembrane region" description="Helical" evidence="6">
    <location>
        <begin position="72"/>
        <end position="92"/>
    </location>
</feature>
<dbReference type="Proteomes" id="UP001642540">
    <property type="component" value="Unassembled WGS sequence"/>
</dbReference>
<accession>A0ABP1Q4Y1</accession>
<evidence type="ECO:0000256" key="3">
    <source>
        <dbReference type="ARBA" id="ARBA00022692"/>
    </source>
</evidence>
<dbReference type="PANTHER" id="PTHR12300:SF161">
    <property type="entry name" value="RECEPTOR EXPRESSION-ENHANCING PROTEIN"/>
    <property type="match status" value="1"/>
</dbReference>
<dbReference type="Pfam" id="PF03134">
    <property type="entry name" value="TB2_DP1_HVA22"/>
    <property type="match status" value="1"/>
</dbReference>
<comment type="similarity">
    <text evidence="2 6">Belongs to the DP1 family.</text>
</comment>